<evidence type="ECO:0000256" key="1">
    <source>
        <dbReference type="ARBA" id="ARBA00001946"/>
    </source>
</evidence>
<dbReference type="SUPFAM" id="SSF55811">
    <property type="entry name" value="Nudix"/>
    <property type="match status" value="1"/>
</dbReference>
<dbReference type="AlphaFoldDB" id="A0A3M7TNC0"/>
<dbReference type="Proteomes" id="UP000278746">
    <property type="component" value="Unassembled WGS sequence"/>
</dbReference>
<dbReference type="Pfam" id="PF00293">
    <property type="entry name" value="NUDIX"/>
    <property type="match status" value="1"/>
</dbReference>
<dbReference type="InterPro" id="IPR015797">
    <property type="entry name" value="NUDIX_hydrolase-like_dom_sf"/>
</dbReference>
<keyword evidence="2" id="KW-0378">Hydrolase</keyword>
<reference evidence="4 5" key="1">
    <citation type="submission" date="2018-10" db="EMBL/GenBank/DDBJ databases">
        <title>Bacillus Keqinensis sp. nov., a moderately halophilic bacterium isolated from a saline-alkaline lake.</title>
        <authorList>
            <person name="Wang H."/>
        </authorList>
    </citation>
    <scope>NUCLEOTIDE SEQUENCE [LARGE SCALE GENOMIC DNA]</scope>
    <source>
        <strain evidence="4 5">KQ-3</strain>
    </source>
</reference>
<evidence type="ECO:0000313" key="4">
    <source>
        <dbReference type="EMBL" id="RNA66888.1"/>
    </source>
</evidence>
<gene>
    <name evidence="4" type="ORF">EBO34_16935</name>
</gene>
<proteinExistence type="predicted"/>
<dbReference type="EMBL" id="RHIB01000003">
    <property type="protein sequence ID" value="RNA66888.1"/>
    <property type="molecule type" value="Genomic_DNA"/>
</dbReference>
<accession>A0A3M7TNC0</accession>
<dbReference type="OrthoDB" id="65827at2"/>
<dbReference type="PROSITE" id="PS51462">
    <property type="entry name" value="NUDIX"/>
    <property type="match status" value="1"/>
</dbReference>
<name>A0A3M7TNC0_9BACI</name>
<keyword evidence="5" id="KW-1185">Reference proteome</keyword>
<evidence type="ECO:0000313" key="5">
    <source>
        <dbReference type="Proteomes" id="UP000278746"/>
    </source>
</evidence>
<dbReference type="GO" id="GO:0016787">
    <property type="term" value="F:hydrolase activity"/>
    <property type="evidence" value="ECO:0007669"/>
    <property type="project" value="UniProtKB-KW"/>
</dbReference>
<comment type="caution">
    <text evidence="4">The sequence shown here is derived from an EMBL/GenBank/DDBJ whole genome shotgun (WGS) entry which is preliminary data.</text>
</comment>
<sequence length="156" mass="18236">MNIRNSAKAIIVNRDRTEVLLTKNQDEEGFFFLFPGGGQKHGETLHEALKRECLEEVGYVIEVDELVHIREYIGKNHEHAHFDYEVHQVEYYFAAEWKGDAINVLTPSNPDSHQVGTEWVNVNDLQRYRLYPKEIRNYIIKYANKEDAPVYLGDVN</sequence>
<dbReference type="PANTHER" id="PTHR43046:SF14">
    <property type="entry name" value="MUTT_NUDIX FAMILY PROTEIN"/>
    <property type="match status" value="1"/>
</dbReference>
<dbReference type="InterPro" id="IPR000086">
    <property type="entry name" value="NUDIX_hydrolase_dom"/>
</dbReference>
<dbReference type="Gene3D" id="3.90.79.10">
    <property type="entry name" value="Nucleoside Triphosphate Pyrophosphohydrolase"/>
    <property type="match status" value="1"/>
</dbReference>
<comment type="cofactor">
    <cofactor evidence="1">
        <name>Mg(2+)</name>
        <dbReference type="ChEBI" id="CHEBI:18420"/>
    </cofactor>
</comment>
<organism evidence="4 5">
    <name type="scientific">Alteribacter keqinensis</name>
    <dbReference type="NCBI Taxonomy" id="2483800"/>
    <lineage>
        <taxon>Bacteria</taxon>
        <taxon>Bacillati</taxon>
        <taxon>Bacillota</taxon>
        <taxon>Bacilli</taxon>
        <taxon>Bacillales</taxon>
        <taxon>Bacillaceae</taxon>
        <taxon>Alteribacter</taxon>
    </lineage>
</organism>
<evidence type="ECO:0000256" key="2">
    <source>
        <dbReference type="ARBA" id="ARBA00022801"/>
    </source>
</evidence>
<dbReference type="PANTHER" id="PTHR43046">
    <property type="entry name" value="GDP-MANNOSE MANNOSYL HYDROLASE"/>
    <property type="match status" value="1"/>
</dbReference>
<dbReference type="RefSeq" id="WP_122900779.1">
    <property type="nucleotide sequence ID" value="NZ_RHIB01000003.1"/>
</dbReference>
<feature type="domain" description="Nudix hydrolase" evidence="3">
    <location>
        <begin position="2"/>
        <end position="143"/>
    </location>
</feature>
<protein>
    <submittedName>
        <fullName evidence="4">NUDIX domain-containing protein</fullName>
    </submittedName>
</protein>
<evidence type="ECO:0000259" key="3">
    <source>
        <dbReference type="PROSITE" id="PS51462"/>
    </source>
</evidence>